<accession>A0A9W6WXA0</accession>
<feature type="region of interest" description="Disordered" evidence="1">
    <location>
        <begin position="1"/>
        <end position="239"/>
    </location>
</feature>
<feature type="compositionally biased region" description="Basic and acidic residues" evidence="1">
    <location>
        <begin position="8"/>
        <end position="20"/>
    </location>
</feature>
<keyword evidence="3" id="KW-1185">Reference proteome</keyword>
<feature type="compositionally biased region" description="Basic and acidic residues" evidence="1">
    <location>
        <begin position="170"/>
        <end position="212"/>
    </location>
</feature>
<feature type="compositionally biased region" description="Basic and acidic residues" evidence="1">
    <location>
        <begin position="285"/>
        <end position="309"/>
    </location>
</feature>
<proteinExistence type="predicted"/>
<gene>
    <name evidence="2" type="ORF">Pfra01_000721600</name>
</gene>
<dbReference type="AlphaFoldDB" id="A0A9W6WXA0"/>
<feature type="compositionally biased region" description="Basic and acidic residues" evidence="1">
    <location>
        <begin position="226"/>
        <end position="239"/>
    </location>
</feature>
<dbReference type="EMBL" id="BSXT01000632">
    <property type="protein sequence ID" value="GMF31439.1"/>
    <property type="molecule type" value="Genomic_DNA"/>
</dbReference>
<dbReference type="Proteomes" id="UP001165121">
    <property type="component" value="Unassembled WGS sequence"/>
</dbReference>
<name>A0A9W6WXA0_9STRA</name>
<evidence type="ECO:0000256" key="1">
    <source>
        <dbReference type="SAM" id="MobiDB-lite"/>
    </source>
</evidence>
<evidence type="ECO:0000313" key="2">
    <source>
        <dbReference type="EMBL" id="GMF31439.1"/>
    </source>
</evidence>
<evidence type="ECO:0000313" key="3">
    <source>
        <dbReference type="Proteomes" id="UP001165121"/>
    </source>
</evidence>
<feature type="compositionally biased region" description="Basic and acidic residues" evidence="1">
    <location>
        <begin position="30"/>
        <end position="105"/>
    </location>
</feature>
<feature type="region of interest" description="Disordered" evidence="1">
    <location>
        <begin position="280"/>
        <end position="309"/>
    </location>
</feature>
<protein>
    <submittedName>
        <fullName evidence="2">Unnamed protein product</fullName>
    </submittedName>
</protein>
<comment type="caution">
    <text evidence="2">The sequence shown here is derived from an EMBL/GenBank/DDBJ whole genome shotgun (WGS) entry which is preliminary data.</text>
</comment>
<sequence>MPHGQVHHVPEKAEPRDGPGHDVAGLVQVNDHDGVFHRERLVEQVEPQQRRADRADDADVGEREGPDATRAVVVDDPHDRSQEEELAAHDAGEHTERDARDDRELLGAGHGRGRGPRAATRGGEVQRVLGVVDEEAQQRQQRRAVEDEGEGLEARAQQLHGQRRALVRARHADQHAAREDEHGAHEVVGREPLVRQQHGPDERVPADGEPRHGRQQRLRGEAVGQRAERRVQHEHGEEARVEVGAAQAARAARGRDAAARALLGRLLLLALVVRELEQQLAGDAEDARDGREQQPQRPADEPHDEQLAK</sequence>
<reference evidence="2" key="1">
    <citation type="submission" date="2023-04" db="EMBL/GenBank/DDBJ databases">
        <title>Phytophthora fragariaefolia NBRC 109709.</title>
        <authorList>
            <person name="Ichikawa N."/>
            <person name="Sato H."/>
            <person name="Tonouchi N."/>
        </authorList>
    </citation>
    <scope>NUCLEOTIDE SEQUENCE</scope>
    <source>
        <strain evidence="2">NBRC 109709</strain>
    </source>
</reference>
<organism evidence="2 3">
    <name type="scientific">Phytophthora fragariaefolia</name>
    <dbReference type="NCBI Taxonomy" id="1490495"/>
    <lineage>
        <taxon>Eukaryota</taxon>
        <taxon>Sar</taxon>
        <taxon>Stramenopiles</taxon>
        <taxon>Oomycota</taxon>
        <taxon>Peronosporomycetes</taxon>
        <taxon>Peronosporales</taxon>
        <taxon>Peronosporaceae</taxon>
        <taxon>Phytophthora</taxon>
    </lineage>
</organism>